<name>D2VIF7_NAEGR</name>
<dbReference type="Proteomes" id="UP000006671">
    <property type="component" value="Unassembled WGS sequence"/>
</dbReference>
<organism evidence="2">
    <name type="scientific">Naegleria gruberi</name>
    <name type="common">Amoeba</name>
    <dbReference type="NCBI Taxonomy" id="5762"/>
    <lineage>
        <taxon>Eukaryota</taxon>
        <taxon>Discoba</taxon>
        <taxon>Heterolobosea</taxon>
        <taxon>Tetramitia</taxon>
        <taxon>Eutetramitia</taxon>
        <taxon>Vahlkampfiidae</taxon>
        <taxon>Naegleria</taxon>
    </lineage>
</organism>
<dbReference type="EMBL" id="GG738874">
    <property type="protein sequence ID" value="EFC43352.1"/>
    <property type="molecule type" value="Genomic_DNA"/>
</dbReference>
<gene>
    <name evidence="1" type="ORF">NAEGRDRAFT_68666</name>
</gene>
<dbReference type="RefSeq" id="XP_002676096.1">
    <property type="nucleotide sequence ID" value="XM_002676050.1"/>
</dbReference>
<sequence length="331" mass="39231">MSVFDQADIVHEVLLFLNHRDWKCCFPFVISRTFHQVMTCERFAESYYANYKSLSSSQLIDLKEKISQHSICYKTKEEKEPTKKRKIESKPFCKLLRDCLLDSYYMDNNIQGGSMSGFGWITNYTKKDINLKKQFSVLLAKDFCVKKFEDDTGLIIKSQHVKKLLELEKVDVQVHRLDYNNSCYFNSSSHTLNIDYTIYMDCGYPIHVNSKLFNISVRSGNYVESSLSTTVNGTNIFEWNYNEDVFKMKNINTEFLTGIVEDIFQRKEELWNEIEKETERKIDSKESIYKHLFLKLLDPLIYFQSTRIGVDEYYVMEKVTMSLPYYFSTWK</sequence>
<keyword evidence="2" id="KW-1185">Reference proteome</keyword>
<evidence type="ECO:0000313" key="2">
    <source>
        <dbReference type="Proteomes" id="UP000006671"/>
    </source>
</evidence>
<reference evidence="1 2" key="1">
    <citation type="journal article" date="2010" name="Cell">
        <title>The genome of Naegleria gruberi illuminates early eukaryotic versatility.</title>
        <authorList>
            <person name="Fritz-Laylin L.K."/>
            <person name="Prochnik S.E."/>
            <person name="Ginger M.L."/>
            <person name="Dacks J.B."/>
            <person name="Carpenter M.L."/>
            <person name="Field M.C."/>
            <person name="Kuo A."/>
            <person name="Paredez A."/>
            <person name="Chapman J."/>
            <person name="Pham J."/>
            <person name="Shu S."/>
            <person name="Neupane R."/>
            <person name="Cipriano M."/>
            <person name="Mancuso J."/>
            <person name="Tu H."/>
            <person name="Salamov A."/>
            <person name="Lindquist E."/>
            <person name="Shapiro H."/>
            <person name="Lucas S."/>
            <person name="Grigoriev I.V."/>
            <person name="Cande W.Z."/>
            <person name="Fulton C."/>
            <person name="Rokhsar D.S."/>
            <person name="Dawson S.C."/>
        </authorList>
    </citation>
    <scope>NUCLEOTIDE SEQUENCE [LARGE SCALE GENOMIC DNA]</scope>
    <source>
        <strain evidence="1 2">NEG-M</strain>
    </source>
</reference>
<dbReference type="InParanoid" id="D2VIF7"/>
<accession>D2VIF7</accession>
<dbReference type="KEGG" id="ngr:NAEGRDRAFT_68666"/>
<dbReference type="AlphaFoldDB" id="D2VIF7"/>
<protein>
    <submittedName>
        <fullName evidence="1">Predicted protein</fullName>
    </submittedName>
</protein>
<proteinExistence type="predicted"/>
<dbReference type="VEuPathDB" id="AmoebaDB:NAEGRDRAFT_68666"/>
<dbReference type="GeneID" id="8852140"/>
<evidence type="ECO:0000313" key="1">
    <source>
        <dbReference type="EMBL" id="EFC43352.1"/>
    </source>
</evidence>